<evidence type="ECO:0000313" key="2">
    <source>
        <dbReference type="Proteomes" id="UP000003532"/>
    </source>
</evidence>
<feature type="non-terminal residue" evidence="1">
    <location>
        <position position="40"/>
    </location>
</feature>
<dbReference type="AlphaFoldDB" id="G5NEY8"/>
<evidence type="ECO:0000313" key="1">
    <source>
        <dbReference type="EMBL" id="EHC55896.1"/>
    </source>
</evidence>
<proteinExistence type="predicted"/>
<gene>
    <name evidence="1" type="ORF">LTSEINV_3300</name>
</gene>
<sequence>MPKAIINFFTLMRSTNNSSNSGKKVTMVMGKLSKGGQPVR</sequence>
<name>G5NEY8_SALET</name>
<comment type="caution">
    <text evidence="1">The sequence shown here is derived from an EMBL/GenBank/DDBJ whole genome shotgun (WGS) entry which is preliminary data.</text>
</comment>
<organism evidence="1 2">
    <name type="scientific">Salmonella enterica subsp. enterica serovar Inverness str. R8-3668</name>
    <dbReference type="NCBI Taxonomy" id="913075"/>
    <lineage>
        <taxon>Bacteria</taxon>
        <taxon>Pseudomonadati</taxon>
        <taxon>Pseudomonadota</taxon>
        <taxon>Gammaproteobacteria</taxon>
        <taxon>Enterobacterales</taxon>
        <taxon>Enterobacteriaceae</taxon>
        <taxon>Salmonella</taxon>
    </lineage>
</organism>
<dbReference type="EMBL" id="AFCO01001089">
    <property type="protein sequence ID" value="EHC55896.1"/>
    <property type="molecule type" value="Genomic_DNA"/>
</dbReference>
<accession>G5NEY8</accession>
<protein>
    <submittedName>
        <fullName evidence="1">Uncharacterized protein</fullName>
    </submittedName>
</protein>
<dbReference type="Proteomes" id="UP000003532">
    <property type="component" value="Unassembled WGS sequence"/>
</dbReference>
<reference evidence="1 2" key="1">
    <citation type="journal article" date="2011" name="BMC Genomics">
        <title>Genome sequencing reveals diversification of virulence factor content and possible host adaptation in distinct subpopulations of Salmonella enterica.</title>
        <authorList>
            <person name="den Bakker H.C."/>
            <person name="Moreno Switt A.I."/>
            <person name="Govoni G."/>
            <person name="Cummings C.A."/>
            <person name="Ranieri M.L."/>
            <person name="Degoricija L."/>
            <person name="Hoelzer K."/>
            <person name="Rodriguez-Rivera L.D."/>
            <person name="Brown S."/>
            <person name="Bolchacova E."/>
            <person name="Furtado M.R."/>
            <person name="Wiedmann M."/>
        </authorList>
    </citation>
    <scope>NUCLEOTIDE SEQUENCE [LARGE SCALE GENOMIC DNA]</scope>
    <source>
        <strain evidence="1 2">R8-3668</strain>
    </source>
</reference>